<evidence type="ECO:0000256" key="1">
    <source>
        <dbReference type="SAM" id="Phobius"/>
    </source>
</evidence>
<sequence>MQQLWRTFGNALPLALILVVLGALIAWAVASRRARSSPRKQAWVSAILDVILVLSVLVVLYLVLIPIPGLANRSMISLTPGSEIGTLFGAKGSTPAQSAAFQILGNLLMFVPMGALAPLRMRWCRSLVTVTIAALAVSVVIEVLQAVLHVGRVSATDDVILNTLGALLGAWITMRWWRGPVAAIDQASGRVAVTQ</sequence>
<gene>
    <name evidence="3" type="ORF">VSH64_03260</name>
</gene>
<dbReference type="InterPro" id="IPR006976">
    <property type="entry name" value="VanZ-like"/>
</dbReference>
<feature type="transmembrane region" description="Helical" evidence="1">
    <location>
        <begin position="99"/>
        <end position="119"/>
    </location>
</feature>
<dbReference type="Pfam" id="PF04892">
    <property type="entry name" value="VanZ"/>
    <property type="match status" value="1"/>
</dbReference>
<evidence type="ECO:0000313" key="3">
    <source>
        <dbReference type="EMBL" id="WSE31137.1"/>
    </source>
</evidence>
<evidence type="ECO:0000313" key="4">
    <source>
        <dbReference type="Proteomes" id="UP001330812"/>
    </source>
</evidence>
<feature type="transmembrane region" description="Helical" evidence="1">
    <location>
        <begin position="42"/>
        <end position="65"/>
    </location>
</feature>
<dbReference type="PANTHER" id="PTHR36834">
    <property type="entry name" value="MEMBRANE PROTEIN-RELATED"/>
    <property type="match status" value="1"/>
</dbReference>
<feature type="transmembrane region" description="Helical" evidence="1">
    <location>
        <begin position="159"/>
        <end position="177"/>
    </location>
</feature>
<feature type="transmembrane region" description="Helical" evidence="1">
    <location>
        <begin position="12"/>
        <end position="30"/>
    </location>
</feature>
<keyword evidence="1" id="KW-0812">Transmembrane</keyword>
<protein>
    <submittedName>
        <fullName evidence="3">VanZ family protein</fullName>
    </submittedName>
</protein>
<keyword evidence="1" id="KW-1133">Transmembrane helix</keyword>
<reference evidence="3 4" key="1">
    <citation type="journal article" date="2015" name="Int. J. Syst. Evol. Microbiol.">
        <title>Amycolatopsis rhabdoformis sp. nov., an actinomycete isolated from a tropical forest soil.</title>
        <authorList>
            <person name="Souza W.R."/>
            <person name="Silva R.E."/>
            <person name="Goodfellow M."/>
            <person name="Busarakam K."/>
            <person name="Figueiro F.S."/>
            <person name="Ferreira D."/>
            <person name="Rodrigues-Filho E."/>
            <person name="Moraes L.A.B."/>
            <person name="Zucchi T.D."/>
        </authorList>
    </citation>
    <scope>NUCLEOTIDE SEQUENCE [LARGE SCALE GENOMIC DNA]</scope>
    <source>
        <strain evidence="3 4">NCIMB 14900</strain>
    </source>
</reference>
<dbReference type="PANTHER" id="PTHR36834:SF1">
    <property type="entry name" value="INTEGRAL MEMBRANE PROTEIN"/>
    <property type="match status" value="1"/>
</dbReference>
<dbReference type="RefSeq" id="WP_326833946.1">
    <property type="nucleotide sequence ID" value="NZ_CP142149.1"/>
</dbReference>
<accession>A0ABZ1I9P5</accession>
<name>A0ABZ1I9P5_9PSEU</name>
<keyword evidence="4" id="KW-1185">Reference proteome</keyword>
<dbReference type="Proteomes" id="UP001330812">
    <property type="component" value="Chromosome"/>
</dbReference>
<evidence type="ECO:0000259" key="2">
    <source>
        <dbReference type="Pfam" id="PF04892"/>
    </source>
</evidence>
<keyword evidence="1" id="KW-0472">Membrane</keyword>
<feature type="transmembrane region" description="Helical" evidence="1">
    <location>
        <begin position="126"/>
        <end position="147"/>
    </location>
</feature>
<dbReference type="EMBL" id="CP142149">
    <property type="protein sequence ID" value="WSE31137.1"/>
    <property type="molecule type" value="Genomic_DNA"/>
</dbReference>
<dbReference type="InterPro" id="IPR053150">
    <property type="entry name" value="Teicoplanin_resist-assoc"/>
</dbReference>
<feature type="domain" description="VanZ-like" evidence="2">
    <location>
        <begin position="53"/>
        <end position="174"/>
    </location>
</feature>
<proteinExistence type="predicted"/>
<organism evidence="3 4">
    <name type="scientific">Amycolatopsis rhabdoformis</name>
    <dbReference type="NCBI Taxonomy" id="1448059"/>
    <lineage>
        <taxon>Bacteria</taxon>
        <taxon>Bacillati</taxon>
        <taxon>Actinomycetota</taxon>
        <taxon>Actinomycetes</taxon>
        <taxon>Pseudonocardiales</taxon>
        <taxon>Pseudonocardiaceae</taxon>
        <taxon>Amycolatopsis</taxon>
    </lineage>
</organism>